<dbReference type="AlphaFoldDB" id="Q2AC52"/>
<dbReference type="EMBL" id="AB207102">
    <property type="protein sequence ID" value="BAE80283.1"/>
    <property type="molecule type" value="Genomic_DNA"/>
</dbReference>
<name>Q2AC52_9BURK</name>
<feature type="region of interest" description="Disordered" evidence="1">
    <location>
        <begin position="100"/>
        <end position="130"/>
    </location>
</feature>
<feature type="compositionally biased region" description="Polar residues" evidence="1">
    <location>
        <begin position="147"/>
        <end position="157"/>
    </location>
</feature>
<protein>
    <submittedName>
        <fullName evidence="2">HpaA</fullName>
    </submittedName>
</protein>
<organism evidence="2">
    <name type="scientific">Paracidovorax avenae</name>
    <dbReference type="NCBI Taxonomy" id="80867"/>
    <lineage>
        <taxon>Bacteria</taxon>
        <taxon>Pseudomonadati</taxon>
        <taxon>Pseudomonadota</taxon>
        <taxon>Betaproteobacteria</taxon>
        <taxon>Burkholderiales</taxon>
        <taxon>Comamonadaceae</taxon>
        <taxon>Paracidovorax</taxon>
    </lineage>
</organism>
<evidence type="ECO:0000256" key="1">
    <source>
        <dbReference type="SAM" id="MobiDB-lite"/>
    </source>
</evidence>
<feature type="compositionally biased region" description="Gly residues" evidence="1">
    <location>
        <begin position="164"/>
        <end position="174"/>
    </location>
</feature>
<reference evidence="2" key="1">
    <citation type="submission" date="2005-03" db="EMBL/GenBank/DDBJ databases">
        <title>Hrp gene cluster from Acidovorax avenae.</title>
        <authorList>
            <person name="Che F."/>
            <person name="Takai R."/>
        </authorList>
    </citation>
    <scope>NUCLEOTIDE SEQUENCE</scope>
    <source>
        <strain evidence="2">N1141</strain>
    </source>
</reference>
<feature type="region of interest" description="Disordered" evidence="1">
    <location>
        <begin position="147"/>
        <end position="192"/>
    </location>
</feature>
<evidence type="ECO:0000313" key="2">
    <source>
        <dbReference type="EMBL" id="BAE80283.1"/>
    </source>
</evidence>
<proteinExistence type="predicted"/>
<accession>Q2AC52</accession>
<sequence>MQNLFSVFRLKQLRTRQLQQQQQQLVKRENLRTQLHEEAVQDRQRAVLQGRYGDYVFKTLGRPPPPPPPRHSHLPGQGSEHAPTEERTPLDFLADFEQAKETGESARSEHKGQEEESSREVQERGREGLAEHRRDLEEQEQYSQDIFLQPGSNTAQQDTRDGESGSGGQSGGHHQGGDGRGHGGQAQAGGSAAKLRMQAMLADLEVGMSSDDPMVQADTLVAALGSIVWASHGAGHPVQAMLLARIAEHLRRQNGGKPLTTVAEVREALLRAGMDVSSKPSDRFALLPLQLLNYSRPRTTSQLRLTTERLAGGPAWLLPRMPERS</sequence>
<feature type="region of interest" description="Disordered" evidence="1">
    <location>
        <begin position="56"/>
        <end position="85"/>
    </location>
</feature>